<accession>A0AAQ4CXM0</accession>
<gene>
    <name evidence="1" type="ORF">V5799_002340</name>
</gene>
<dbReference type="EMBL" id="JARKHS020036820">
    <property type="protein sequence ID" value="KAK8754960.1"/>
    <property type="molecule type" value="Genomic_DNA"/>
</dbReference>
<dbReference type="AlphaFoldDB" id="A0AAQ4CXM0"/>
<dbReference type="Proteomes" id="UP001321473">
    <property type="component" value="Unassembled WGS sequence"/>
</dbReference>
<sequence length="68" mass="7962">MFRRWWVAHFQRRKSAAGAAVGAMTAQLTHPVLCYLALRGIARRTCMKNKSEFWKSTTRVTPCQHWRV</sequence>
<evidence type="ECO:0000313" key="2">
    <source>
        <dbReference type="Proteomes" id="UP001321473"/>
    </source>
</evidence>
<reference evidence="1 2" key="1">
    <citation type="journal article" date="2023" name="Arcadia Sci">
        <title>De novo assembly of a long-read Amblyomma americanum tick genome.</title>
        <authorList>
            <person name="Chou S."/>
            <person name="Poskanzer K.E."/>
            <person name="Rollins M."/>
            <person name="Thuy-Boun P.S."/>
        </authorList>
    </citation>
    <scope>NUCLEOTIDE SEQUENCE [LARGE SCALE GENOMIC DNA]</scope>
    <source>
        <strain evidence="1">F_SG_1</strain>
        <tissue evidence="1">Salivary glands</tissue>
    </source>
</reference>
<keyword evidence="2" id="KW-1185">Reference proteome</keyword>
<name>A0AAQ4CXM0_AMBAM</name>
<protein>
    <submittedName>
        <fullName evidence="1">Uncharacterized protein</fullName>
    </submittedName>
</protein>
<comment type="caution">
    <text evidence="1">The sequence shown here is derived from an EMBL/GenBank/DDBJ whole genome shotgun (WGS) entry which is preliminary data.</text>
</comment>
<proteinExistence type="predicted"/>
<evidence type="ECO:0000313" key="1">
    <source>
        <dbReference type="EMBL" id="KAK8754960.1"/>
    </source>
</evidence>
<organism evidence="1 2">
    <name type="scientific">Amblyomma americanum</name>
    <name type="common">Lone star tick</name>
    <dbReference type="NCBI Taxonomy" id="6943"/>
    <lineage>
        <taxon>Eukaryota</taxon>
        <taxon>Metazoa</taxon>
        <taxon>Ecdysozoa</taxon>
        <taxon>Arthropoda</taxon>
        <taxon>Chelicerata</taxon>
        <taxon>Arachnida</taxon>
        <taxon>Acari</taxon>
        <taxon>Parasitiformes</taxon>
        <taxon>Ixodida</taxon>
        <taxon>Ixodoidea</taxon>
        <taxon>Ixodidae</taxon>
        <taxon>Amblyomminae</taxon>
        <taxon>Amblyomma</taxon>
    </lineage>
</organism>